<dbReference type="EMBL" id="QAOG01000005">
    <property type="protein sequence ID" value="PTQ59435.1"/>
    <property type="molecule type" value="Genomic_DNA"/>
</dbReference>
<protein>
    <submittedName>
        <fullName evidence="1">Uncharacterized protein</fullName>
    </submittedName>
</protein>
<sequence length="223" mass="24983">MPTTEADQILIAVITAITVHPVPRDKAASRSAERERFRCGHRTVGVDLGRVEPHSLARMRDLWLERGKFLRLETGAAVSTKIDYWRRRSSIMGSAFLQCRHGLFERGADQVFAGLALQPPHRICRSTALRVREATVRCALYGETAACSDLAVDQRVVEAVQIKIEFGATICRYSAPRRIAHLIVQRLRAQLWLVAGAQVRETDVSQRVLRALLGYHEDSDISG</sequence>
<proteinExistence type="predicted"/>
<evidence type="ECO:0000313" key="2">
    <source>
        <dbReference type="Proteomes" id="UP000244189"/>
    </source>
</evidence>
<reference evidence="1 2" key="1">
    <citation type="submission" date="2018-04" db="EMBL/GenBank/DDBJ databases">
        <title>Genomic Encyclopedia of Type Strains, Phase III (KMG-III): the genomes of soil and plant-associated and newly described type strains.</title>
        <authorList>
            <person name="Whitman W."/>
        </authorList>
    </citation>
    <scope>NUCLEOTIDE SEQUENCE [LARGE SCALE GENOMIC DNA]</scope>
    <source>
        <strain evidence="1 2">MA101b</strain>
    </source>
</reference>
<accession>A0A2T5GJD0</accession>
<gene>
    <name evidence="1" type="ORF">C8J26_3185</name>
</gene>
<dbReference type="Proteomes" id="UP000244189">
    <property type="component" value="Unassembled WGS sequence"/>
</dbReference>
<comment type="caution">
    <text evidence="1">The sequence shown here is derived from an EMBL/GenBank/DDBJ whole genome shotgun (WGS) entry which is preliminary data.</text>
</comment>
<evidence type="ECO:0000313" key="1">
    <source>
        <dbReference type="EMBL" id="PTQ59435.1"/>
    </source>
</evidence>
<keyword evidence="2" id="KW-1185">Reference proteome</keyword>
<dbReference type="RefSeq" id="WP_146168867.1">
    <property type="nucleotide sequence ID" value="NZ_QAOG01000005.1"/>
</dbReference>
<dbReference type="AlphaFoldDB" id="A0A2T5GJD0"/>
<name>A0A2T5GJD0_9SPHN</name>
<organism evidence="1 2">
    <name type="scientific">Sphingomonas aurantiaca</name>
    <dbReference type="NCBI Taxonomy" id="185949"/>
    <lineage>
        <taxon>Bacteria</taxon>
        <taxon>Pseudomonadati</taxon>
        <taxon>Pseudomonadota</taxon>
        <taxon>Alphaproteobacteria</taxon>
        <taxon>Sphingomonadales</taxon>
        <taxon>Sphingomonadaceae</taxon>
        <taxon>Sphingomonas</taxon>
    </lineage>
</organism>